<evidence type="ECO:0000313" key="6">
    <source>
        <dbReference type="Proteomes" id="UP001254257"/>
    </source>
</evidence>
<accession>A0ABU3SDD4</accession>
<dbReference type="InterPro" id="IPR035906">
    <property type="entry name" value="MetI-like_sf"/>
</dbReference>
<keyword evidence="3" id="KW-1133">Transmembrane helix</keyword>
<dbReference type="RefSeq" id="WP_316020179.1">
    <property type="nucleotide sequence ID" value="NZ_JAWDID010000039.1"/>
</dbReference>
<keyword evidence="6" id="KW-1185">Reference proteome</keyword>
<dbReference type="EMBL" id="JAWDID010000039">
    <property type="protein sequence ID" value="MDU0342402.1"/>
    <property type="molecule type" value="Genomic_DNA"/>
</dbReference>
<keyword evidence="4" id="KW-0472">Membrane</keyword>
<organism evidence="5 6">
    <name type="scientific">Bosea rubneri</name>
    <dbReference type="NCBI Taxonomy" id="3075434"/>
    <lineage>
        <taxon>Bacteria</taxon>
        <taxon>Pseudomonadati</taxon>
        <taxon>Pseudomonadota</taxon>
        <taxon>Alphaproteobacteria</taxon>
        <taxon>Hyphomicrobiales</taxon>
        <taxon>Boseaceae</taxon>
        <taxon>Bosea</taxon>
    </lineage>
</organism>
<sequence>MPKGQTEAATSLGLRYWPTTIKVVLPQAPHNMLPSMVNDNAARGRRHLGIGRVSRRRRSEPHREVSLEGVVLRILGQLSGVGDAERRALADGEV</sequence>
<comment type="subcellular location">
    <subcellularLocation>
        <location evidence="1">Cell membrane</location>
        <topology evidence="1">Multi-pass membrane protein</topology>
    </subcellularLocation>
</comment>
<gene>
    <name evidence="5" type="ORF">RKE40_21095</name>
</gene>
<protein>
    <submittedName>
        <fullName evidence="5">Uncharacterized protein</fullName>
    </submittedName>
</protein>
<dbReference type="Proteomes" id="UP001254257">
    <property type="component" value="Unassembled WGS sequence"/>
</dbReference>
<evidence type="ECO:0000256" key="2">
    <source>
        <dbReference type="ARBA" id="ARBA00022692"/>
    </source>
</evidence>
<name>A0ABU3SDD4_9HYPH</name>
<evidence type="ECO:0000256" key="4">
    <source>
        <dbReference type="ARBA" id="ARBA00023136"/>
    </source>
</evidence>
<keyword evidence="2" id="KW-0812">Transmembrane</keyword>
<evidence type="ECO:0000256" key="3">
    <source>
        <dbReference type="ARBA" id="ARBA00022989"/>
    </source>
</evidence>
<dbReference type="CDD" id="cd06261">
    <property type="entry name" value="TM_PBP2"/>
    <property type="match status" value="1"/>
</dbReference>
<dbReference type="SUPFAM" id="SSF161098">
    <property type="entry name" value="MetI-like"/>
    <property type="match status" value="1"/>
</dbReference>
<dbReference type="Gene3D" id="1.10.3720.10">
    <property type="entry name" value="MetI-like"/>
    <property type="match status" value="1"/>
</dbReference>
<dbReference type="InterPro" id="IPR000515">
    <property type="entry name" value="MetI-like"/>
</dbReference>
<proteinExistence type="predicted"/>
<comment type="caution">
    <text evidence="5">The sequence shown here is derived from an EMBL/GenBank/DDBJ whole genome shotgun (WGS) entry which is preliminary data.</text>
</comment>
<reference evidence="5 6" key="1">
    <citation type="submission" date="2023-09" db="EMBL/GenBank/DDBJ databases">
        <title>Whole genome shotgun sequencing (WGS) of Bosea sp. ZW T0_25, isolated from stored onions (Allium cepa).</title>
        <authorList>
            <person name="Stoll D.A."/>
            <person name="Huch M."/>
        </authorList>
    </citation>
    <scope>NUCLEOTIDE SEQUENCE [LARGE SCALE GENOMIC DNA]</scope>
    <source>
        <strain evidence="5 6">ZW T0_25</strain>
    </source>
</reference>
<evidence type="ECO:0000256" key="1">
    <source>
        <dbReference type="ARBA" id="ARBA00004651"/>
    </source>
</evidence>
<evidence type="ECO:0000313" key="5">
    <source>
        <dbReference type="EMBL" id="MDU0342402.1"/>
    </source>
</evidence>